<reference evidence="2" key="1">
    <citation type="submission" date="2023-06" db="EMBL/GenBank/DDBJ databases">
        <title>Genomic of Parafulvivirga corallium.</title>
        <authorList>
            <person name="Wang G."/>
        </authorList>
    </citation>
    <scope>NUCLEOTIDE SEQUENCE</scope>
    <source>
        <strain evidence="2">BMA10</strain>
    </source>
</reference>
<proteinExistence type="predicted"/>
<protein>
    <submittedName>
        <fullName evidence="2">Uncharacterized protein</fullName>
    </submittedName>
</protein>
<dbReference type="EMBL" id="JAUJEA010000003">
    <property type="protein sequence ID" value="MDN5201618.1"/>
    <property type="molecule type" value="Genomic_DNA"/>
</dbReference>
<evidence type="ECO:0000313" key="3">
    <source>
        <dbReference type="Proteomes" id="UP001172082"/>
    </source>
</evidence>
<name>A0ABT8KPJ6_9BACT</name>
<comment type="caution">
    <text evidence="2">The sequence shown here is derived from an EMBL/GenBank/DDBJ whole genome shotgun (WGS) entry which is preliminary data.</text>
</comment>
<feature type="region of interest" description="Disordered" evidence="1">
    <location>
        <begin position="36"/>
        <end position="87"/>
    </location>
</feature>
<accession>A0ABT8KPJ6</accession>
<evidence type="ECO:0000313" key="2">
    <source>
        <dbReference type="EMBL" id="MDN5201618.1"/>
    </source>
</evidence>
<feature type="compositionally biased region" description="Basic and acidic residues" evidence="1">
    <location>
        <begin position="36"/>
        <end position="55"/>
    </location>
</feature>
<keyword evidence="3" id="KW-1185">Reference proteome</keyword>
<evidence type="ECO:0000256" key="1">
    <source>
        <dbReference type="SAM" id="MobiDB-lite"/>
    </source>
</evidence>
<dbReference type="Proteomes" id="UP001172082">
    <property type="component" value="Unassembled WGS sequence"/>
</dbReference>
<organism evidence="2 3">
    <name type="scientific">Splendidivirga corallicola</name>
    <dbReference type="NCBI Taxonomy" id="3051826"/>
    <lineage>
        <taxon>Bacteria</taxon>
        <taxon>Pseudomonadati</taxon>
        <taxon>Bacteroidota</taxon>
        <taxon>Cytophagia</taxon>
        <taxon>Cytophagales</taxon>
        <taxon>Splendidivirgaceae</taxon>
        <taxon>Splendidivirga</taxon>
    </lineage>
</organism>
<gene>
    <name evidence="2" type="ORF">QQ008_09605</name>
</gene>
<feature type="compositionally biased region" description="Basic and acidic residues" evidence="1">
    <location>
        <begin position="66"/>
        <end position="79"/>
    </location>
</feature>
<dbReference type="RefSeq" id="WP_346751646.1">
    <property type="nucleotide sequence ID" value="NZ_JAUJEA010000003.1"/>
</dbReference>
<sequence length="139" mass="15747">MLKSVNLRALGLILIFMLPMFGIALADPILGEIDNEGTKTEETTKDEQKQAKKPDSLLNKQALQSPEKKVNKKKVENKPKSSSTSTPSYNFILYMIYKFKFSDIFNFSGSEKNSSGKYSEDLLLNSGRKIVSWLRSIEF</sequence>